<reference evidence="7" key="1">
    <citation type="journal article" date="2023" name="IMA Fungus">
        <title>Comparative genomic study of the Penicillium genus elucidates a diverse pangenome and 15 lateral gene transfer events.</title>
        <authorList>
            <person name="Petersen C."/>
            <person name="Sorensen T."/>
            <person name="Nielsen M.R."/>
            <person name="Sondergaard T.E."/>
            <person name="Sorensen J.L."/>
            <person name="Fitzpatrick D.A."/>
            <person name="Frisvad J.C."/>
            <person name="Nielsen K.L."/>
        </authorList>
    </citation>
    <scope>NUCLEOTIDE SEQUENCE</scope>
    <source>
        <strain evidence="7">IBT 17514</strain>
    </source>
</reference>
<comment type="similarity">
    <text evidence="2">Belongs to the amidase family.</text>
</comment>
<comment type="catalytic activity">
    <reaction evidence="1">
        <text>a monocarboxylic acid amide + H2O = a monocarboxylate + NH4(+)</text>
        <dbReference type="Rhea" id="RHEA:12020"/>
        <dbReference type="ChEBI" id="CHEBI:15377"/>
        <dbReference type="ChEBI" id="CHEBI:28938"/>
        <dbReference type="ChEBI" id="CHEBI:35757"/>
        <dbReference type="ChEBI" id="CHEBI:83628"/>
        <dbReference type="EC" id="3.5.1.4"/>
    </reaction>
</comment>
<evidence type="ECO:0000313" key="8">
    <source>
        <dbReference type="Proteomes" id="UP001215712"/>
    </source>
</evidence>
<keyword evidence="4 7" id="KW-0378">Hydrolase</keyword>
<feature type="active site" description="Charge relay system" evidence="5">
    <location>
        <position position="213"/>
    </location>
</feature>
<dbReference type="GO" id="GO:0004040">
    <property type="term" value="F:amidase activity"/>
    <property type="evidence" value="ECO:0007669"/>
    <property type="project" value="UniProtKB-EC"/>
</dbReference>
<dbReference type="InterPro" id="IPR020556">
    <property type="entry name" value="Amidase_CS"/>
</dbReference>
<protein>
    <recommendedName>
        <fullName evidence="3">amidase</fullName>
        <ecNumber evidence="3">3.5.1.4</ecNumber>
    </recommendedName>
</protein>
<evidence type="ECO:0000313" key="7">
    <source>
        <dbReference type="EMBL" id="KAJ5740994.1"/>
    </source>
</evidence>
<dbReference type="SUPFAM" id="SSF75304">
    <property type="entry name" value="Amidase signature (AS) enzymes"/>
    <property type="match status" value="1"/>
</dbReference>
<reference evidence="7" key="2">
    <citation type="submission" date="2023-01" db="EMBL/GenBank/DDBJ databases">
        <authorList>
            <person name="Petersen C."/>
        </authorList>
    </citation>
    <scope>NUCLEOTIDE SEQUENCE</scope>
    <source>
        <strain evidence="7">IBT 17514</strain>
    </source>
</reference>
<dbReference type="AlphaFoldDB" id="A0AAD6N1A6"/>
<proteinExistence type="inferred from homology"/>
<dbReference type="Gene3D" id="3.90.1300.10">
    <property type="entry name" value="Amidase signature (AS) domain"/>
    <property type="match status" value="1"/>
</dbReference>
<dbReference type="EC" id="3.5.1.4" evidence="3"/>
<name>A0AAD6N1A6_9EURO</name>
<gene>
    <name evidence="7" type="ORF">N7493_000866</name>
</gene>
<dbReference type="PROSITE" id="PS00571">
    <property type="entry name" value="AMIDASES"/>
    <property type="match status" value="1"/>
</dbReference>
<keyword evidence="8" id="KW-1185">Reference proteome</keyword>
<evidence type="ECO:0000256" key="2">
    <source>
        <dbReference type="ARBA" id="ARBA00009199"/>
    </source>
</evidence>
<feature type="active site" description="Charge relay system" evidence="5">
    <location>
        <position position="138"/>
    </location>
</feature>
<evidence type="ECO:0000259" key="6">
    <source>
        <dbReference type="Pfam" id="PF01425"/>
    </source>
</evidence>
<dbReference type="InterPro" id="IPR023631">
    <property type="entry name" value="Amidase_dom"/>
</dbReference>
<dbReference type="PANTHER" id="PTHR46072:SF4">
    <property type="entry name" value="AMIDASE C550.07-RELATED"/>
    <property type="match status" value="1"/>
</dbReference>
<accession>A0AAD6N1A6</accession>
<organism evidence="7 8">
    <name type="scientific">Penicillium malachiteum</name>
    <dbReference type="NCBI Taxonomy" id="1324776"/>
    <lineage>
        <taxon>Eukaryota</taxon>
        <taxon>Fungi</taxon>
        <taxon>Dikarya</taxon>
        <taxon>Ascomycota</taxon>
        <taxon>Pezizomycotina</taxon>
        <taxon>Eurotiomycetes</taxon>
        <taxon>Eurotiomycetidae</taxon>
        <taxon>Eurotiales</taxon>
        <taxon>Aspergillaceae</taxon>
        <taxon>Penicillium</taxon>
    </lineage>
</organism>
<dbReference type="PANTHER" id="PTHR46072">
    <property type="entry name" value="AMIDASE-RELATED-RELATED"/>
    <property type="match status" value="1"/>
</dbReference>
<dbReference type="InterPro" id="IPR036928">
    <property type="entry name" value="AS_sf"/>
</dbReference>
<dbReference type="Proteomes" id="UP001215712">
    <property type="component" value="Unassembled WGS sequence"/>
</dbReference>
<evidence type="ECO:0000256" key="5">
    <source>
        <dbReference type="PIRSR" id="PIRSR001221-1"/>
    </source>
</evidence>
<evidence type="ECO:0000256" key="4">
    <source>
        <dbReference type="ARBA" id="ARBA00022801"/>
    </source>
</evidence>
<dbReference type="Pfam" id="PF01425">
    <property type="entry name" value="Amidase"/>
    <property type="match status" value="1"/>
</dbReference>
<evidence type="ECO:0000256" key="3">
    <source>
        <dbReference type="ARBA" id="ARBA00012922"/>
    </source>
</evidence>
<feature type="domain" description="Amidase" evidence="6">
    <location>
        <begin position="82"/>
        <end position="528"/>
    </location>
</feature>
<sequence length="544" mass="60072">MLTAKTCKDTKQLIAVAQNVLAESIPVKYMVPAEMLPPKSQLDVHNFPAQSGLMSPKELQITETSSVDIVKAIANGEWTAEEVTVAFARRAVISHQVTNFATEFLISDALAHARDLDRTFKKTGRVVGPLHGLPISVKEHISMEGRITHGSYIAWIDKISSEDATLVKLLKKAGAVFHVRTNQPQSLMHLDCDNNIYGRTYNPFNRNLTSGGSSGGEGVSIGMKASPMGVGTDSGGSIRQPASCNGVYGFRPTTLRLPHGGTVMPGMGQESIRCVIGPLGQGVDDLELFMKSVLDQSPWDYDPSLVPVPWRSSMPSKNITVGVIWDDGIVRPHPPIQRALRETVAKLKAYGVKKVTFQPYKHDLAWKIISALYFPDGAAAQKDVLAEAGEMLLPLTEWAFGFSHGPLTIAENWHWNVQREKYRTEYHEVMKSKDVDVIICPAYVGVAPEHGTAHYWNYTSVWNLLDHPACVFPFGGVVDPKLDKPEFDYKPRNEQDNCEWKKYCPETFLGAPIGLQVVGKRYHDEEVLAATRVIESALRADNLG</sequence>
<comment type="caution">
    <text evidence="7">The sequence shown here is derived from an EMBL/GenBank/DDBJ whole genome shotgun (WGS) entry which is preliminary data.</text>
</comment>
<dbReference type="EMBL" id="JAQJAN010000001">
    <property type="protein sequence ID" value="KAJ5740994.1"/>
    <property type="molecule type" value="Genomic_DNA"/>
</dbReference>
<feature type="active site" description="Acyl-ester intermediate" evidence="5">
    <location>
        <position position="237"/>
    </location>
</feature>
<dbReference type="PIRSF" id="PIRSF001221">
    <property type="entry name" value="Amidase_fungi"/>
    <property type="match status" value="1"/>
</dbReference>
<evidence type="ECO:0000256" key="1">
    <source>
        <dbReference type="ARBA" id="ARBA00001311"/>
    </source>
</evidence>